<evidence type="ECO:0000256" key="2">
    <source>
        <dbReference type="PROSITE-ProRule" id="PRU00176"/>
    </source>
</evidence>
<accession>A0ABR2G1U8</accession>
<dbReference type="EMBL" id="JBBPBM010000003">
    <property type="protein sequence ID" value="KAK8592849.1"/>
    <property type="molecule type" value="Genomic_DNA"/>
</dbReference>
<dbReference type="SMART" id="SM00360">
    <property type="entry name" value="RRM"/>
    <property type="match status" value="1"/>
</dbReference>
<reference evidence="4 5" key="1">
    <citation type="journal article" date="2024" name="G3 (Bethesda)">
        <title>Genome assembly of Hibiscus sabdariffa L. provides insights into metabolisms of medicinal natural products.</title>
        <authorList>
            <person name="Kim T."/>
        </authorList>
    </citation>
    <scope>NUCLEOTIDE SEQUENCE [LARGE SCALE GENOMIC DNA]</scope>
    <source>
        <strain evidence="4">TK-2024</strain>
        <tissue evidence="4">Old leaves</tissue>
    </source>
</reference>
<dbReference type="Pfam" id="PF00076">
    <property type="entry name" value="RRM_1"/>
    <property type="match status" value="1"/>
</dbReference>
<sequence length="526" mass="59548">MEARLRQRSPKVTSPWKQGLRGIASRKHGNFRRGGFVVFVNNVSKRIHQSTLKEAFADYGTIIDVYIAYNSRKRVHRGDTFAFFRYETSEEVARAIELGNGRRVDGYTIKCFWGHRKSDPLLLSRDRPGKPVSSTPRATVDYFKMTNGRSYREVLLLDEARSKGKTQDSGILAGKNQGTHKEEVDFNLYHFTIQQNDLVWLRSCLVGQIKGGDAENWFDDINSTENFISKCKLKIWVSLENVPLVAWNNGIFKAIANKWGRLIKIDEDTISKNIFECARFLIEVEHKAIVPHNITLFINGKPYCVKVSISDYEDEKVWIDSSHHEELVGTRIETVLADNTDNIVAIADMYIIEGPNVVAKNFEVITRKIKKNEGSSPNPTEGIIRNSDLLGQSTTLYDVHVNRDLNVSINSESSSESRGPNLDCDTGLFVIKPRYVKSAHGLISSIFNPCRDLLHRRVDRGKLAYPRKLEDSRPKCEGANTGDTSKSKLEAEITLKMANGLSIRFGVPDEVVLEQISNLETLSHQQ</sequence>
<dbReference type="InterPro" id="IPR035979">
    <property type="entry name" value="RBD_domain_sf"/>
</dbReference>
<name>A0ABR2G1U8_9ROSI</name>
<dbReference type="SUPFAM" id="SSF54928">
    <property type="entry name" value="RNA-binding domain, RBD"/>
    <property type="match status" value="1"/>
</dbReference>
<dbReference type="InterPro" id="IPR000504">
    <property type="entry name" value="RRM_dom"/>
</dbReference>
<keyword evidence="5" id="KW-1185">Reference proteome</keyword>
<dbReference type="Gene3D" id="3.30.70.330">
    <property type="match status" value="1"/>
</dbReference>
<protein>
    <recommendedName>
        <fullName evidence="3">RRM domain-containing protein</fullName>
    </recommendedName>
</protein>
<evidence type="ECO:0000256" key="1">
    <source>
        <dbReference type="ARBA" id="ARBA00022884"/>
    </source>
</evidence>
<keyword evidence="1 2" id="KW-0694">RNA-binding</keyword>
<proteinExistence type="predicted"/>
<dbReference type="InterPro" id="IPR012677">
    <property type="entry name" value="Nucleotide-bd_a/b_plait_sf"/>
</dbReference>
<dbReference type="PROSITE" id="PS50102">
    <property type="entry name" value="RRM"/>
    <property type="match status" value="1"/>
</dbReference>
<organism evidence="4 5">
    <name type="scientific">Hibiscus sabdariffa</name>
    <name type="common">roselle</name>
    <dbReference type="NCBI Taxonomy" id="183260"/>
    <lineage>
        <taxon>Eukaryota</taxon>
        <taxon>Viridiplantae</taxon>
        <taxon>Streptophyta</taxon>
        <taxon>Embryophyta</taxon>
        <taxon>Tracheophyta</taxon>
        <taxon>Spermatophyta</taxon>
        <taxon>Magnoliopsida</taxon>
        <taxon>eudicotyledons</taxon>
        <taxon>Gunneridae</taxon>
        <taxon>Pentapetalae</taxon>
        <taxon>rosids</taxon>
        <taxon>malvids</taxon>
        <taxon>Malvales</taxon>
        <taxon>Malvaceae</taxon>
        <taxon>Malvoideae</taxon>
        <taxon>Hibiscus</taxon>
    </lineage>
</organism>
<evidence type="ECO:0000313" key="5">
    <source>
        <dbReference type="Proteomes" id="UP001472677"/>
    </source>
</evidence>
<dbReference type="CDD" id="cd00590">
    <property type="entry name" value="RRM_SF"/>
    <property type="match status" value="1"/>
</dbReference>
<dbReference type="PANTHER" id="PTHR48027">
    <property type="entry name" value="HETEROGENEOUS NUCLEAR RIBONUCLEOPROTEIN 87F-RELATED"/>
    <property type="match status" value="1"/>
</dbReference>
<evidence type="ECO:0000313" key="4">
    <source>
        <dbReference type="EMBL" id="KAK8592849.1"/>
    </source>
</evidence>
<evidence type="ECO:0000259" key="3">
    <source>
        <dbReference type="PROSITE" id="PS50102"/>
    </source>
</evidence>
<feature type="domain" description="RRM" evidence="3">
    <location>
        <begin position="36"/>
        <end position="116"/>
    </location>
</feature>
<gene>
    <name evidence="4" type="ORF">V6N12_044942</name>
</gene>
<comment type="caution">
    <text evidence="4">The sequence shown here is derived from an EMBL/GenBank/DDBJ whole genome shotgun (WGS) entry which is preliminary data.</text>
</comment>
<dbReference type="Proteomes" id="UP001472677">
    <property type="component" value="Unassembled WGS sequence"/>
</dbReference>
<dbReference type="InterPro" id="IPR052462">
    <property type="entry name" value="SLIRP/GR-RBP-like"/>
</dbReference>